<dbReference type="InterPro" id="IPR051259">
    <property type="entry name" value="rRNA_Methyltransferase"/>
</dbReference>
<evidence type="ECO:0000313" key="7">
    <source>
        <dbReference type="RefSeq" id="XP_029635315.1"/>
    </source>
</evidence>
<dbReference type="Proteomes" id="UP000515154">
    <property type="component" value="Linkage group LG4"/>
</dbReference>
<feature type="region of interest" description="Disordered" evidence="4">
    <location>
        <begin position="302"/>
        <end position="323"/>
    </location>
</feature>
<keyword evidence="3" id="KW-0808">Transferase</keyword>
<feature type="compositionally biased region" description="Acidic residues" evidence="4">
    <location>
        <begin position="303"/>
        <end position="312"/>
    </location>
</feature>
<dbReference type="GO" id="GO:0006396">
    <property type="term" value="P:RNA processing"/>
    <property type="evidence" value="ECO:0007669"/>
    <property type="project" value="InterPro"/>
</dbReference>
<protein>
    <submittedName>
        <fullName evidence="7">rRNA methyltransferase 3A, mitochondrial</fullName>
    </submittedName>
</protein>
<dbReference type="GO" id="GO:0008173">
    <property type="term" value="F:RNA methyltransferase activity"/>
    <property type="evidence" value="ECO:0007669"/>
    <property type="project" value="InterPro"/>
</dbReference>
<dbReference type="SMART" id="SM00967">
    <property type="entry name" value="SpoU_sub_bind"/>
    <property type="match status" value="1"/>
</dbReference>
<evidence type="ECO:0000313" key="6">
    <source>
        <dbReference type="Proteomes" id="UP000515154"/>
    </source>
</evidence>
<dbReference type="InterPro" id="IPR029026">
    <property type="entry name" value="tRNA_m1G_MTases_N"/>
</dbReference>
<dbReference type="KEGG" id="osn:115210744"/>
<sequence length="416" mass="46250">MAVFLRTMLFIGTRSRPQACLCKGKHSFGVHRPMVNKISPEEEKKKILTKKGFLQPKINKVKGSKFNTRKDKIVGTQENTLVFHSEKLSSEDPRFGSQINIAKSRKTRYKTGKIFLEGKRLIMDALESGAECSVMYVTSEVEPFSLPAHLVGKFPIYKVQYKHLKLWSDVVTPSGIAAIFKMPSTGESLVTQTKTIPLTIILDNIRDSGNMGTLIRSAAAVGCSKVLASVGCVDIWEPKVLRSACGSHFRVPIINNISWGSMSNYLGKEPQVLLASTLSSETPQLHPVYSFEDIDQLIKQSESDESIDDDSVANESDSDKTQENKIDLSVEEEMYHKVPLSHNVYHRVSYTGKEIVLVVGNEAHGLSADAKKFAFKHYGQYVSIPLANGVDSLNNVVAASIFMFEIQKQMNSSRQV</sequence>
<keyword evidence="2 7" id="KW-0489">Methyltransferase</keyword>
<dbReference type="Pfam" id="PF00588">
    <property type="entry name" value="SpoU_methylase"/>
    <property type="match status" value="2"/>
</dbReference>
<gene>
    <name evidence="7" type="primary">LOC115210744</name>
</gene>
<dbReference type="Pfam" id="PF22435">
    <property type="entry name" value="MRM3-like_sub_bind"/>
    <property type="match status" value="1"/>
</dbReference>
<dbReference type="InterPro" id="IPR001537">
    <property type="entry name" value="SpoU_MeTrfase"/>
</dbReference>
<dbReference type="GO" id="GO:0005737">
    <property type="term" value="C:cytoplasm"/>
    <property type="evidence" value="ECO:0007669"/>
    <property type="project" value="UniProtKB-ARBA"/>
</dbReference>
<evidence type="ECO:0000259" key="5">
    <source>
        <dbReference type="SMART" id="SM00967"/>
    </source>
</evidence>
<evidence type="ECO:0000256" key="1">
    <source>
        <dbReference type="ARBA" id="ARBA00007228"/>
    </source>
</evidence>
<dbReference type="Gene3D" id="3.40.1280.10">
    <property type="match status" value="1"/>
</dbReference>
<dbReference type="GO" id="GO:0032259">
    <property type="term" value="P:methylation"/>
    <property type="evidence" value="ECO:0007669"/>
    <property type="project" value="UniProtKB-KW"/>
</dbReference>
<organism evidence="6 7">
    <name type="scientific">Octopus sinensis</name>
    <name type="common">East Asian common octopus</name>
    <dbReference type="NCBI Taxonomy" id="2607531"/>
    <lineage>
        <taxon>Eukaryota</taxon>
        <taxon>Metazoa</taxon>
        <taxon>Spiralia</taxon>
        <taxon>Lophotrochozoa</taxon>
        <taxon>Mollusca</taxon>
        <taxon>Cephalopoda</taxon>
        <taxon>Coleoidea</taxon>
        <taxon>Octopodiformes</taxon>
        <taxon>Octopoda</taxon>
        <taxon>Incirrata</taxon>
        <taxon>Octopodidae</taxon>
        <taxon>Octopus</taxon>
    </lineage>
</organism>
<proteinExistence type="inferred from homology"/>
<keyword evidence="6" id="KW-1185">Reference proteome</keyword>
<dbReference type="InterPro" id="IPR053888">
    <property type="entry name" value="MRM3-like_sub_bind"/>
</dbReference>
<dbReference type="InterPro" id="IPR029064">
    <property type="entry name" value="Ribosomal_eL30-like_sf"/>
</dbReference>
<evidence type="ECO:0000256" key="4">
    <source>
        <dbReference type="SAM" id="MobiDB-lite"/>
    </source>
</evidence>
<dbReference type="RefSeq" id="XP_029635315.1">
    <property type="nucleotide sequence ID" value="XM_029779455.2"/>
</dbReference>
<dbReference type="PANTHER" id="PTHR43191:SF2">
    <property type="entry name" value="RRNA METHYLTRANSFERASE 3, MITOCHONDRIAL"/>
    <property type="match status" value="1"/>
</dbReference>
<dbReference type="SUPFAM" id="SSF55315">
    <property type="entry name" value="L30e-like"/>
    <property type="match status" value="1"/>
</dbReference>
<reference evidence="7" key="1">
    <citation type="submission" date="2025-08" db="UniProtKB">
        <authorList>
            <consortium name="RefSeq"/>
        </authorList>
    </citation>
    <scope>IDENTIFICATION</scope>
</reference>
<dbReference type="SUPFAM" id="SSF75217">
    <property type="entry name" value="alpha/beta knot"/>
    <property type="match status" value="1"/>
</dbReference>
<dbReference type="Gene3D" id="3.30.1330.30">
    <property type="match status" value="1"/>
</dbReference>
<comment type="similarity">
    <text evidence="1">Belongs to the class IV-like SAM-binding methyltransferase superfamily. RNA methyltransferase TrmH family.</text>
</comment>
<evidence type="ECO:0000256" key="3">
    <source>
        <dbReference type="ARBA" id="ARBA00022679"/>
    </source>
</evidence>
<dbReference type="InterPro" id="IPR029028">
    <property type="entry name" value="Alpha/beta_knot_MTases"/>
</dbReference>
<evidence type="ECO:0000256" key="2">
    <source>
        <dbReference type="ARBA" id="ARBA00022603"/>
    </source>
</evidence>
<name>A0A6P7SAW1_9MOLL</name>
<dbReference type="GO" id="GO:0003723">
    <property type="term" value="F:RNA binding"/>
    <property type="evidence" value="ECO:0007669"/>
    <property type="project" value="InterPro"/>
</dbReference>
<accession>A0A6P7SAW1</accession>
<dbReference type="PANTHER" id="PTHR43191">
    <property type="entry name" value="RRNA METHYLTRANSFERASE 3"/>
    <property type="match status" value="1"/>
</dbReference>
<dbReference type="AlphaFoldDB" id="A0A6P7SAW1"/>
<feature type="domain" description="RNA 2-O ribose methyltransferase substrate binding" evidence="5">
    <location>
        <begin position="115"/>
        <end position="186"/>
    </location>
</feature>
<dbReference type="InterPro" id="IPR013123">
    <property type="entry name" value="SpoU_subst-bd"/>
</dbReference>